<organism evidence="3 4">
    <name type="scientific">Tetranychus urticae</name>
    <name type="common">Two-spotted spider mite</name>
    <dbReference type="NCBI Taxonomy" id="32264"/>
    <lineage>
        <taxon>Eukaryota</taxon>
        <taxon>Metazoa</taxon>
        <taxon>Ecdysozoa</taxon>
        <taxon>Arthropoda</taxon>
        <taxon>Chelicerata</taxon>
        <taxon>Arachnida</taxon>
        <taxon>Acari</taxon>
        <taxon>Acariformes</taxon>
        <taxon>Trombidiformes</taxon>
        <taxon>Prostigmata</taxon>
        <taxon>Eleutherengona</taxon>
        <taxon>Raphignathae</taxon>
        <taxon>Tetranychoidea</taxon>
        <taxon>Tetranychidae</taxon>
        <taxon>Tetranychus</taxon>
    </lineage>
</organism>
<reference evidence="4" key="1">
    <citation type="submission" date="2011-08" db="EMBL/GenBank/DDBJ databases">
        <authorList>
            <person name="Rombauts S."/>
        </authorList>
    </citation>
    <scope>NUCLEOTIDE SEQUENCE</scope>
    <source>
        <strain evidence="4">London</strain>
    </source>
</reference>
<evidence type="ECO:0000313" key="3">
    <source>
        <dbReference type="EnsemblMetazoa" id="tetur09g04190.1"/>
    </source>
</evidence>
<evidence type="ECO:0000259" key="2">
    <source>
        <dbReference type="PROSITE" id="PS00028"/>
    </source>
</evidence>
<reference evidence="3" key="2">
    <citation type="submission" date="2015-06" db="UniProtKB">
        <authorList>
            <consortium name="EnsemblMetazoa"/>
        </authorList>
    </citation>
    <scope>IDENTIFICATION</scope>
</reference>
<dbReference type="AlphaFoldDB" id="T1KDU1"/>
<sequence>MPNADSKDRRTLFACPVQESNLFSTNICTGLSQERNLYISIDLLIKVVSFQLSSRIMESNCESLPSNTIVHIDIKVDSTYKGKEVEVKPKEEPKEEPKDQPKDQPKDEPKVDSKVDLKAEPKDGDKLVRVENDQFIRSSVQRGKINYNACCNIVFSRRPTMLKLLEPDAKIFKGLDDVVPWDETLLPPLPEDLTPKVIASIKKGMLLGKLYNMPKSTLKEVYPRLSTVISEKLVHERGWVKKKMFRCPLCPKDFLKKTAARHAYTHIEQYHTKSLVTCMKCQLSFTCQDSVLRHKASKHKHCKQTPETTK</sequence>
<proteinExistence type="predicted"/>
<accession>T1KDU1</accession>
<dbReference type="InterPro" id="IPR013087">
    <property type="entry name" value="Znf_C2H2_type"/>
</dbReference>
<dbReference type="EMBL" id="CAEY01002026">
    <property type="status" value="NOT_ANNOTATED_CDS"/>
    <property type="molecule type" value="Genomic_DNA"/>
</dbReference>
<evidence type="ECO:0000313" key="4">
    <source>
        <dbReference type="Proteomes" id="UP000015104"/>
    </source>
</evidence>
<dbReference type="Proteomes" id="UP000015104">
    <property type="component" value="Unassembled WGS sequence"/>
</dbReference>
<feature type="region of interest" description="Disordered" evidence="1">
    <location>
        <begin position="83"/>
        <end position="118"/>
    </location>
</feature>
<dbReference type="SMART" id="SM00355">
    <property type="entry name" value="ZnF_C2H2"/>
    <property type="match status" value="2"/>
</dbReference>
<dbReference type="HOGENOM" id="CLU_1078975_0_0_1"/>
<dbReference type="EnsemblMetazoa" id="tetur09g04190.1">
    <property type="protein sequence ID" value="tetur09g04190.1"/>
    <property type="gene ID" value="tetur09g04190"/>
</dbReference>
<name>T1KDU1_TETUR</name>
<evidence type="ECO:0000256" key="1">
    <source>
        <dbReference type="SAM" id="MobiDB-lite"/>
    </source>
</evidence>
<protein>
    <recommendedName>
        <fullName evidence="2">C2H2-type domain-containing protein</fullName>
    </recommendedName>
</protein>
<feature type="domain" description="C2H2-type" evidence="2">
    <location>
        <begin position="278"/>
        <end position="299"/>
    </location>
</feature>
<dbReference type="PROSITE" id="PS00028">
    <property type="entry name" value="ZINC_FINGER_C2H2_1"/>
    <property type="match status" value="1"/>
</dbReference>
<keyword evidence="4" id="KW-1185">Reference proteome</keyword>